<evidence type="ECO:0000256" key="6">
    <source>
        <dbReference type="ARBA" id="ARBA00023163"/>
    </source>
</evidence>
<keyword evidence="10" id="KW-0808">Transferase</keyword>
<feature type="coiled-coil region" evidence="8">
    <location>
        <begin position="596"/>
        <end position="623"/>
    </location>
</feature>
<dbReference type="GO" id="GO:0005634">
    <property type="term" value="C:nucleus"/>
    <property type="evidence" value="ECO:0007669"/>
    <property type="project" value="UniProtKB-SubCell"/>
</dbReference>
<sequence>MADNICSPITPNSTVKKNQKASSHNVINLTTSESLRISGSELDQQLSSGPESGVFLSHSTPNSRNVNKGGSSFQITSVITGSRMSNGEDSEEDYSRLTDFENETPSYSEDTISKEDVDVFLYNKQAANLQNVGMSMVLQPPISLQEHIQKNAHEAMQEYDINIKVPTINYGNNLNLNLDSTVAQKASPNKPITLNNDADEVVDDTTKDKDLKVHLENALNYKTHNDTNVSNDSQFSSKDSTLTQDIIHTVENAFSKDINTSVENINNIKHNDLVENVISKHNDINVNNNVANNIPARTDRFKVVKIESTEPFKRGRWVCMDYLDKNEYNAEGVTNNHSNANINKLYEKNDMQEGDNDSGSKMGSPVKDIKLIHQNNNMAHHQSLTPQQMMQCLSTNKNINMTMNQDNANVQGQSMPTEFFNDKYANQQANVMSSSTGPPVSMSNQHNENITQYYTGQVQVSSTNNMNIPLASQAPAQAQAPAPAPAPGASLPNIQTMTNAQQGMSLPTNMAQQVINQQALNINPSGINITNRPMINHASGANTEAIAREKLLEAVVIVGSSNSGSTEDGDSTGTTNAVAIDNKIEQAMDLVKSHLMFAVREEVEVLKEKISELMERINMLELENGILRAHATQETLAQLKSNATPPTTTPVVPNPTTTPGITPNTNVTSGSVSAAPTVVQPIVMQQPVLNSAGQTGATTGTVAANNTGVVTNPQQNTNPRTGTSAPGQVQVQVQVQGSLPTNTSAS</sequence>
<dbReference type="PROSITE" id="PS01289">
    <property type="entry name" value="TSC22"/>
    <property type="match status" value="1"/>
</dbReference>
<keyword evidence="7" id="KW-0539">Nucleus</keyword>
<name>A0A6M2DQ17_XENCH</name>
<evidence type="ECO:0000256" key="3">
    <source>
        <dbReference type="ARBA" id="ARBA00007908"/>
    </source>
</evidence>
<keyword evidence="8" id="KW-0175">Coiled coil</keyword>
<evidence type="ECO:0000256" key="7">
    <source>
        <dbReference type="ARBA" id="ARBA00023242"/>
    </source>
</evidence>
<evidence type="ECO:0000256" key="8">
    <source>
        <dbReference type="SAM" id="Coils"/>
    </source>
</evidence>
<evidence type="ECO:0000256" key="2">
    <source>
        <dbReference type="ARBA" id="ARBA00004496"/>
    </source>
</evidence>
<dbReference type="GO" id="GO:0016301">
    <property type="term" value="F:kinase activity"/>
    <property type="evidence" value="ECO:0007669"/>
    <property type="project" value="UniProtKB-KW"/>
</dbReference>
<keyword evidence="4" id="KW-0963">Cytoplasm</keyword>
<feature type="compositionally biased region" description="Low complexity" evidence="9">
    <location>
        <begin position="644"/>
        <end position="666"/>
    </location>
</feature>
<proteinExistence type="inferred from homology"/>
<keyword evidence="6" id="KW-0804">Transcription</keyword>
<dbReference type="GO" id="GO:0006357">
    <property type="term" value="P:regulation of transcription by RNA polymerase II"/>
    <property type="evidence" value="ECO:0007669"/>
    <property type="project" value="InterPro"/>
</dbReference>
<dbReference type="GO" id="GO:0043066">
    <property type="term" value="P:negative regulation of apoptotic process"/>
    <property type="evidence" value="ECO:0007669"/>
    <property type="project" value="TreeGrafter"/>
</dbReference>
<dbReference type="EMBL" id="GIIL01003211">
    <property type="protein sequence ID" value="NOV46937.1"/>
    <property type="molecule type" value="Transcribed_RNA"/>
</dbReference>
<evidence type="ECO:0000256" key="5">
    <source>
        <dbReference type="ARBA" id="ARBA00023015"/>
    </source>
</evidence>
<evidence type="ECO:0000256" key="1">
    <source>
        <dbReference type="ARBA" id="ARBA00004123"/>
    </source>
</evidence>
<dbReference type="GO" id="GO:0008284">
    <property type="term" value="P:positive regulation of cell population proliferation"/>
    <property type="evidence" value="ECO:0007669"/>
    <property type="project" value="TreeGrafter"/>
</dbReference>
<reference evidence="10" key="1">
    <citation type="submission" date="2020-03" db="EMBL/GenBank/DDBJ databases">
        <title>Transcriptomic Profiling of the Digestive Tract of the Rat Flea, Xenopsylla cheopis, Following Blood Feeding and Infection with Yersinia pestis.</title>
        <authorList>
            <person name="Bland D.M."/>
            <person name="Martens C.A."/>
            <person name="Virtaneva K."/>
            <person name="Kanakabandi K."/>
            <person name="Long D."/>
            <person name="Rosenke R."/>
            <person name="Saturday G.A."/>
            <person name="Hoyt F.H."/>
            <person name="Bruno D.P."/>
            <person name="Ribeiro J.M.C."/>
            <person name="Hinnebusch J."/>
        </authorList>
    </citation>
    <scope>NUCLEOTIDE SEQUENCE</scope>
</reference>
<organism evidence="10">
    <name type="scientific">Xenopsylla cheopis</name>
    <name type="common">Oriental rat flea</name>
    <name type="synonym">Pulex cheopis</name>
    <dbReference type="NCBI Taxonomy" id="163159"/>
    <lineage>
        <taxon>Eukaryota</taxon>
        <taxon>Metazoa</taxon>
        <taxon>Ecdysozoa</taxon>
        <taxon>Arthropoda</taxon>
        <taxon>Hexapoda</taxon>
        <taxon>Insecta</taxon>
        <taxon>Pterygota</taxon>
        <taxon>Neoptera</taxon>
        <taxon>Endopterygota</taxon>
        <taxon>Siphonaptera</taxon>
        <taxon>Pulicidae</taxon>
        <taxon>Xenopsyllinae</taxon>
        <taxon>Xenopsylla</taxon>
    </lineage>
</organism>
<feature type="region of interest" description="Disordered" evidence="9">
    <location>
        <begin position="695"/>
        <end position="728"/>
    </location>
</feature>
<evidence type="ECO:0000313" key="10">
    <source>
        <dbReference type="EMBL" id="NOV46937.1"/>
    </source>
</evidence>
<feature type="compositionally biased region" description="Polar residues" evidence="9">
    <location>
        <begin position="7"/>
        <end position="21"/>
    </location>
</feature>
<protein>
    <submittedName>
        <fullName evidence="10">Putative serine/threonine-protein kinase ddb g0267686 s</fullName>
    </submittedName>
</protein>
<dbReference type="PANTHER" id="PTHR46745:SF1">
    <property type="entry name" value="TSC22 DOMAIN FAMILY PROTEIN 1"/>
    <property type="match status" value="1"/>
</dbReference>
<keyword evidence="5" id="KW-0805">Transcription regulation</keyword>
<feature type="compositionally biased region" description="Low complexity" evidence="9">
    <location>
        <begin position="695"/>
        <end position="712"/>
    </location>
</feature>
<dbReference type="GO" id="GO:0005829">
    <property type="term" value="C:cytosol"/>
    <property type="evidence" value="ECO:0007669"/>
    <property type="project" value="TreeGrafter"/>
</dbReference>
<comment type="similarity">
    <text evidence="3">Belongs to the TSC-22/Dip/Bun family.</text>
</comment>
<dbReference type="Pfam" id="PF01166">
    <property type="entry name" value="TSC22"/>
    <property type="match status" value="1"/>
</dbReference>
<dbReference type="PANTHER" id="PTHR46745">
    <property type="entry name" value="TSC22 DOMAIN FAMILY PROTEIN 1"/>
    <property type="match status" value="1"/>
</dbReference>
<feature type="region of interest" description="Disordered" evidence="9">
    <location>
        <begin position="1"/>
        <end position="21"/>
    </location>
</feature>
<keyword evidence="10" id="KW-0418">Kinase</keyword>
<dbReference type="InterPro" id="IPR047862">
    <property type="entry name" value="TSC22/BUN_CS"/>
</dbReference>
<dbReference type="InterPro" id="IPR000580">
    <property type="entry name" value="TSC22/Bun"/>
</dbReference>
<feature type="region of interest" description="Disordered" evidence="9">
    <location>
        <begin position="641"/>
        <end position="666"/>
    </location>
</feature>
<accession>A0A6M2DQ17</accession>
<feature type="compositionally biased region" description="Polar residues" evidence="9">
    <location>
        <begin position="57"/>
        <end position="71"/>
    </location>
</feature>
<feature type="compositionally biased region" description="Polar residues" evidence="9">
    <location>
        <begin position="713"/>
        <end position="727"/>
    </location>
</feature>
<dbReference type="SUPFAM" id="SSF58026">
    <property type="entry name" value="Delta-sleep-inducing peptide immunoreactive peptide"/>
    <property type="match status" value="1"/>
</dbReference>
<evidence type="ECO:0000256" key="4">
    <source>
        <dbReference type="ARBA" id="ARBA00022490"/>
    </source>
</evidence>
<evidence type="ECO:0000256" key="9">
    <source>
        <dbReference type="SAM" id="MobiDB-lite"/>
    </source>
</evidence>
<comment type="subcellular location">
    <subcellularLocation>
        <location evidence="2">Cytoplasm</location>
    </subcellularLocation>
    <subcellularLocation>
        <location evidence="1">Nucleus</location>
    </subcellularLocation>
</comment>
<dbReference type="AlphaFoldDB" id="A0A6M2DQ17"/>
<feature type="region of interest" description="Disordered" evidence="9">
    <location>
        <begin position="43"/>
        <end position="71"/>
    </location>
</feature>
<dbReference type="Gene3D" id="1.20.5.490">
    <property type="entry name" value="Single helix bin"/>
    <property type="match status" value="1"/>
</dbReference>